<dbReference type="Gene3D" id="3.30.40.10">
    <property type="entry name" value="Zinc/RING finger domain, C3HC4 (zinc finger)"/>
    <property type="match status" value="1"/>
</dbReference>
<reference evidence="13" key="1">
    <citation type="submission" date="2021-01" db="EMBL/GenBank/DDBJ databases">
        <authorList>
            <person name="Bezrukov I."/>
        </authorList>
    </citation>
    <scope>NUCLEOTIDE SEQUENCE</scope>
</reference>
<dbReference type="InterPro" id="IPR001005">
    <property type="entry name" value="SANT/Myb"/>
</dbReference>
<feature type="compositionally biased region" description="Polar residues" evidence="8">
    <location>
        <begin position="480"/>
        <end position="489"/>
    </location>
</feature>
<evidence type="ECO:0000256" key="6">
    <source>
        <dbReference type="PROSITE-ProRule" id="PRU00175"/>
    </source>
</evidence>
<evidence type="ECO:0000256" key="8">
    <source>
        <dbReference type="SAM" id="MobiDB-lite"/>
    </source>
</evidence>
<keyword evidence="2" id="KW-0805">Transcription regulation</keyword>
<dbReference type="InterPro" id="IPR006447">
    <property type="entry name" value="Myb_dom_plants"/>
</dbReference>
<evidence type="ECO:0000256" key="4">
    <source>
        <dbReference type="ARBA" id="ARBA00023163"/>
    </source>
</evidence>
<name>A0A8S2AWM8_ARAAE</name>
<gene>
    <name evidence="13" type="ORF">AARE701A_LOCUS17131</name>
</gene>
<feature type="compositionally biased region" description="Polar residues" evidence="8">
    <location>
        <begin position="460"/>
        <end position="472"/>
    </location>
</feature>
<keyword evidence="5" id="KW-0539">Nucleus</keyword>
<dbReference type="GO" id="GO:0008270">
    <property type="term" value="F:zinc ion binding"/>
    <property type="evidence" value="ECO:0007669"/>
    <property type="project" value="UniProtKB-KW"/>
</dbReference>
<dbReference type="InterPro" id="IPR001841">
    <property type="entry name" value="Znf_RING"/>
</dbReference>
<feature type="domain" description="HTH myb-type" evidence="12">
    <location>
        <begin position="571"/>
        <end position="625"/>
    </location>
</feature>
<dbReference type="Pfam" id="PF24904">
    <property type="entry name" value="RVE6"/>
    <property type="match status" value="1"/>
</dbReference>
<feature type="domain" description="Myb-like" evidence="10">
    <location>
        <begin position="571"/>
        <end position="621"/>
    </location>
</feature>
<dbReference type="Proteomes" id="UP000682877">
    <property type="component" value="Chromosome 6"/>
</dbReference>
<protein>
    <submittedName>
        <fullName evidence="13">Uncharacterized protein</fullName>
    </submittedName>
</protein>
<evidence type="ECO:0000256" key="7">
    <source>
        <dbReference type="SAM" id="Coils"/>
    </source>
</evidence>
<dbReference type="SMART" id="SM00717">
    <property type="entry name" value="SANT"/>
    <property type="match status" value="1"/>
</dbReference>
<dbReference type="EMBL" id="LR999456">
    <property type="protein sequence ID" value="CAE6142569.1"/>
    <property type="molecule type" value="Genomic_DNA"/>
</dbReference>
<dbReference type="PANTHER" id="PTHR47344">
    <property type="entry name" value="RING ZINC FINGER PROTEIN-RELATED"/>
    <property type="match status" value="1"/>
</dbReference>
<keyword evidence="3" id="KW-0238">DNA-binding</keyword>
<dbReference type="InterPro" id="IPR017884">
    <property type="entry name" value="SANT_dom"/>
</dbReference>
<feature type="coiled-coil region" evidence="7">
    <location>
        <begin position="101"/>
        <end position="135"/>
    </location>
</feature>
<sequence>MAMAEENAAGNAICSICYEDLKPVVENLQSISACGHVFHELCLQQWFEYCPSTNKRNCPICKQKCSLKDPCRLYFQSSGNQIASEKVVEIEEDPVLLRGEVKRLQEKTQNLTSALEAKKKENVQVSDKLHQCNEQLKEDKVKRWEAIQEISTTQHLLKLKSEECFQLSSQCAKLQERTMALAKELAALKLVSDLSLEEDDVLKLALLGNNAKTKDTIDTLVKSLVIRNRSYKELLAKCNQLGRGEARSSEKLEKALEKIDKLKKQMRELELITEARENRALRDINVSKNCSYRELSEPATESMASFRMFPSDNKMEKISTPPGKLEENDGYTNQGSCLRGREGSFVSRTDSVIDVDDDIPETTISGIRHSDTNIEEKCDNPVVKDIKFNIRENPTSSVSPHSNGAGNIWQSNRNLGRWSKHGERNEATPSLGGSVPSKDDLIAIGPDGKGGRIKVLRSKPQISNANTSSGSSGKRFKLGTKTSGSSSQVKGLLKKNCETQKLYPKRIAISSSMVSVNPRPKGFPIFDPVNMSLPGSDGFGSNPIATIPATGRTSTVSFSEDPTTKIRKPYTIKKSRENWTDQEHDKFLEALHLFDRDWKKIEAFVGSKTVVQIRSHAQKYFLKVQKSGANEHLPPPRPKRKASHPYPIKAPKNVAFTSHVIGSLPSSSTLPLLEPGYLYSSDSQPLLGNQAVCASSSSSWNHESTNLPKPVIEVVEEPGVSATAPLPKNRCGKEDTRRVRAVTKPNDEESCEKPHRVMPNFAEVYSFIGSVFDPNTSGHLQRLKQMDPINMETVLLLMQNLSVNLTSPEFAEQRRLISSYSAKALK</sequence>
<evidence type="ECO:0000259" key="11">
    <source>
        <dbReference type="PROSITE" id="PS51293"/>
    </source>
</evidence>
<dbReference type="PANTHER" id="PTHR47344:SF1">
    <property type="entry name" value="RING ZINC FINGER PROTEIN-RELATED"/>
    <property type="match status" value="1"/>
</dbReference>
<dbReference type="SMART" id="SM00184">
    <property type="entry name" value="RING"/>
    <property type="match status" value="1"/>
</dbReference>
<evidence type="ECO:0000256" key="2">
    <source>
        <dbReference type="ARBA" id="ARBA00023015"/>
    </source>
</evidence>
<dbReference type="Pfam" id="PF13639">
    <property type="entry name" value="zf-RING_2"/>
    <property type="match status" value="1"/>
</dbReference>
<feature type="region of interest" description="Disordered" evidence="8">
    <location>
        <begin position="392"/>
        <end position="491"/>
    </location>
</feature>
<accession>A0A8S2AWM8</accession>
<keyword evidence="14" id="KW-1185">Reference proteome</keyword>
<evidence type="ECO:0000259" key="9">
    <source>
        <dbReference type="PROSITE" id="PS50089"/>
    </source>
</evidence>
<feature type="region of interest" description="Disordered" evidence="8">
    <location>
        <begin position="626"/>
        <end position="647"/>
    </location>
</feature>
<dbReference type="PROSITE" id="PS51294">
    <property type="entry name" value="HTH_MYB"/>
    <property type="match status" value="1"/>
</dbReference>
<keyword evidence="7" id="KW-0175">Coiled coil</keyword>
<evidence type="ECO:0000256" key="1">
    <source>
        <dbReference type="ARBA" id="ARBA00004123"/>
    </source>
</evidence>
<feature type="domain" description="RING-type" evidence="9">
    <location>
        <begin position="14"/>
        <end position="62"/>
    </location>
</feature>
<evidence type="ECO:0000313" key="14">
    <source>
        <dbReference type="Proteomes" id="UP000682877"/>
    </source>
</evidence>
<dbReference type="InterPro" id="IPR009057">
    <property type="entry name" value="Homeodomain-like_sf"/>
</dbReference>
<feature type="coiled-coil region" evidence="7">
    <location>
        <begin position="245"/>
        <end position="279"/>
    </location>
</feature>
<keyword evidence="6" id="KW-0863">Zinc-finger</keyword>
<dbReference type="SUPFAM" id="SSF57850">
    <property type="entry name" value="RING/U-box"/>
    <property type="match status" value="1"/>
</dbReference>
<keyword evidence="6" id="KW-0479">Metal-binding</keyword>
<dbReference type="CDD" id="cd16448">
    <property type="entry name" value="RING-H2"/>
    <property type="match status" value="1"/>
</dbReference>
<evidence type="ECO:0000256" key="3">
    <source>
        <dbReference type="ARBA" id="ARBA00023125"/>
    </source>
</evidence>
<dbReference type="CDD" id="cd00167">
    <property type="entry name" value="SANT"/>
    <property type="match status" value="1"/>
</dbReference>
<evidence type="ECO:0000259" key="12">
    <source>
        <dbReference type="PROSITE" id="PS51294"/>
    </source>
</evidence>
<dbReference type="GO" id="GO:0003677">
    <property type="term" value="F:DNA binding"/>
    <property type="evidence" value="ECO:0007669"/>
    <property type="project" value="UniProtKB-KW"/>
</dbReference>
<dbReference type="SUPFAM" id="SSF46689">
    <property type="entry name" value="Homeodomain-like"/>
    <property type="match status" value="1"/>
</dbReference>
<dbReference type="PROSITE" id="PS50090">
    <property type="entry name" value="MYB_LIKE"/>
    <property type="match status" value="1"/>
</dbReference>
<evidence type="ECO:0000313" key="13">
    <source>
        <dbReference type="EMBL" id="CAE6142569.1"/>
    </source>
</evidence>
<dbReference type="GO" id="GO:0005634">
    <property type="term" value="C:nucleus"/>
    <property type="evidence" value="ECO:0007669"/>
    <property type="project" value="UniProtKB-SubCell"/>
</dbReference>
<evidence type="ECO:0000256" key="5">
    <source>
        <dbReference type="ARBA" id="ARBA00023242"/>
    </source>
</evidence>
<dbReference type="Gene3D" id="1.10.10.60">
    <property type="entry name" value="Homeodomain-like"/>
    <property type="match status" value="1"/>
</dbReference>
<dbReference type="NCBIfam" id="TIGR01557">
    <property type="entry name" value="myb_SHAQKYF"/>
    <property type="match status" value="1"/>
</dbReference>
<dbReference type="PROSITE" id="PS51293">
    <property type="entry name" value="SANT"/>
    <property type="match status" value="1"/>
</dbReference>
<dbReference type="InterPro" id="IPR013083">
    <property type="entry name" value="Znf_RING/FYVE/PHD"/>
</dbReference>
<dbReference type="Pfam" id="PF00249">
    <property type="entry name" value="Myb_DNA-binding"/>
    <property type="match status" value="1"/>
</dbReference>
<dbReference type="GO" id="GO:0010468">
    <property type="term" value="P:regulation of gene expression"/>
    <property type="evidence" value="ECO:0007669"/>
    <property type="project" value="UniProtKB-ARBA"/>
</dbReference>
<dbReference type="FunFam" id="1.10.10.60:FF:000023">
    <property type="entry name" value="protein REVEILLE 6 isoform X1"/>
    <property type="match status" value="1"/>
</dbReference>
<dbReference type="AlphaFoldDB" id="A0A8S2AWM8"/>
<feature type="domain" description="SANT" evidence="11">
    <location>
        <begin position="574"/>
        <end position="625"/>
    </location>
</feature>
<dbReference type="PROSITE" id="PS50089">
    <property type="entry name" value="ZF_RING_2"/>
    <property type="match status" value="1"/>
</dbReference>
<keyword evidence="6" id="KW-0862">Zinc</keyword>
<feature type="region of interest" description="Disordered" evidence="8">
    <location>
        <begin position="320"/>
        <end position="339"/>
    </location>
</feature>
<keyword evidence="4" id="KW-0804">Transcription</keyword>
<feature type="compositionally biased region" description="Polar residues" evidence="8">
    <location>
        <begin position="392"/>
        <end position="414"/>
    </location>
</feature>
<dbReference type="InterPro" id="IPR017930">
    <property type="entry name" value="Myb_dom"/>
</dbReference>
<evidence type="ECO:0000259" key="10">
    <source>
        <dbReference type="PROSITE" id="PS50090"/>
    </source>
</evidence>
<organism evidence="13 14">
    <name type="scientific">Arabidopsis arenosa</name>
    <name type="common">Sand rock-cress</name>
    <name type="synonym">Cardaminopsis arenosa</name>
    <dbReference type="NCBI Taxonomy" id="38785"/>
    <lineage>
        <taxon>Eukaryota</taxon>
        <taxon>Viridiplantae</taxon>
        <taxon>Streptophyta</taxon>
        <taxon>Embryophyta</taxon>
        <taxon>Tracheophyta</taxon>
        <taxon>Spermatophyta</taxon>
        <taxon>Magnoliopsida</taxon>
        <taxon>eudicotyledons</taxon>
        <taxon>Gunneridae</taxon>
        <taxon>Pentapetalae</taxon>
        <taxon>rosids</taxon>
        <taxon>malvids</taxon>
        <taxon>Brassicales</taxon>
        <taxon>Brassicaceae</taxon>
        <taxon>Camelineae</taxon>
        <taxon>Arabidopsis</taxon>
    </lineage>
</organism>
<proteinExistence type="predicted"/>
<comment type="subcellular location">
    <subcellularLocation>
        <location evidence="1">Nucleus</location>
    </subcellularLocation>
</comment>